<dbReference type="NCBIfam" id="TIGR00120">
    <property type="entry name" value="ArgJ"/>
    <property type="match status" value="1"/>
</dbReference>
<organism evidence="7 8">
    <name type="scientific">Helicobacter ibis</name>
    <dbReference type="NCBI Taxonomy" id="2962633"/>
    <lineage>
        <taxon>Bacteria</taxon>
        <taxon>Pseudomonadati</taxon>
        <taxon>Campylobacterota</taxon>
        <taxon>Epsilonproteobacteria</taxon>
        <taxon>Campylobacterales</taxon>
        <taxon>Helicobacteraceae</taxon>
        <taxon>Helicobacter</taxon>
    </lineage>
</organism>
<dbReference type="InterPro" id="IPR002813">
    <property type="entry name" value="Arg_biosynth_ArgJ"/>
</dbReference>
<keyword evidence="5 6" id="KW-0012">Acyltransferase</keyword>
<comment type="catalytic activity">
    <reaction evidence="6">
        <text>N(2)-acetyl-L-ornithine + L-glutamate = N-acetyl-L-glutamate + L-ornithine</text>
        <dbReference type="Rhea" id="RHEA:15349"/>
        <dbReference type="ChEBI" id="CHEBI:29985"/>
        <dbReference type="ChEBI" id="CHEBI:44337"/>
        <dbReference type="ChEBI" id="CHEBI:46911"/>
        <dbReference type="ChEBI" id="CHEBI:57805"/>
        <dbReference type="EC" id="2.3.1.35"/>
    </reaction>
</comment>
<feature type="binding site" evidence="6">
    <location>
        <position position="154"/>
    </location>
    <ligand>
        <name>substrate</name>
    </ligand>
</feature>
<comment type="catalytic activity">
    <reaction evidence="6">
        <text>L-glutamate + acetyl-CoA = N-acetyl-L-glutamate + CoA + H(+)</text>
        <dbReference type="Rhea" id="RHEA:24292"/>
        <dbReference type="ChEBI" id="CHEBI:15378"/>
        <dbReference type="ChEBI" id="CHEBI:29985"/>
        <dbReference type="ChEBI" id="CHEBI:44337"/>
        <dbReference type="ChEBI" id="CHEBI:57287"/>
        <dbReference type="ChEBI" id="CHEBI:57288"/>
        <dbReference type="EC" id="2.3.1.1"/>
    </reaction>
</comment>
<dbReference type="InterPro" id="IPR016117">
    <property type="entry name" value="ArgJ-like_dom_sf"/>
</dbReference>
<evidence type="ECO:0000256" key="4">
    <source>
        <dbReference type="ARBA" id="ARBA00022813"/>
    </source>
</evidence>
<comment type="similarity">
    <text evidence="1 6">Belongs to the ArgJ family.</text>
</comment>
<reference evidence="7 8" key="1">
    <citation type="submission" date="2023-01" db="EMBL/GenBank/DDBJ databases">
        <title>Description of Helicobacter ibis sp. nov. isolated from faecal droppings of black-faced ibis (Theristicus melanopis).</title>
        <authorList>
            <person name="Lopez-Cantillo M."/>
            <person name="Vidal-Veuthey B."/>
            <person name="Mella A."/>
            <person name="De La Haba R."/>
            <person name="Collado L."/>
        </authorList>
    </citation>
    <scope>NUCLEOTIDE SEQUENCE [LARGE SCALE GENOMIC DNA]</scope>
    <source>
        <strain evidence="7 8">A82</strain>
    </source>
</reference>
<feature type="binding site" evidence="6">
    <location>
        <position position="400"/>
    </location>
    <ligand>
        <name>substrate</name>
    </ligand>
</feature>
<feature type="site" description="Involved in the stabilization of negative charge on the oxyanion by the formation of the oxyanion hole" evidence="6">
    <location>
        <position position="119"/>
    </location>
</feature>
<evidence type="ECO:0000313" key="8">
    <source>
        <dbReference type="Proteomes" id="UP001210261"/>
    </source>
</evidence>
<keyword evidence="6" id="KW-0511">Multifunctional enzyme</keyword>
<evidence type="ECO:0000256" key="5">
    <source>
        <dbReference type="ARBA" id="ARBA00023315"/>
    </source>
</evidence>
<evidence type="ECO:0000256" key="1">
    <source>
        <dbReference type="ARBA" id="ARBA00006774"/>
    </source>
</evidence>
<dbReference type="EC" id="2.3.1.1" evidence="6"/>
<feature type="binding site" evidence="6">
    <location>
        <position position="395"/>
    </location>
    <ligand>
        <name>substrate</name>
    </ligand>
</feature>
<feature type="site" description="Cleavage; by autolysis" evidence="6">
    <location>
        <begin position="191"/>
        <end position="192"/>
    </location>
</feature>
<comment type="pathway">
    <text evidence="6">Amino-acid biosynthesis; L-arginine biosynthesis; N(2)-acetyl-L-ornithine from L-glutamate: step 1/4.</text>
</comment>
<comment type="subcellular location">
    <subcellularLocation>
        <location evidence="6">Cytoplasm</location>
    </subcellularLocation>
</comment>
<feature type="binding site" evidence="6">
    <location>
        <position position="192"/>
    </location>
    <ligand>
        <name>substrate</name>
    </ligand>
</feature>
<dbReference type="EC" id="2.3.1.35" evidence="6"/>
<gene>
    <name evidence="6 7" type="primary">argJ</name>
    <name evidence="7" type="ORF">PF021_04685</name>
</gene>
<dbReference type="PANTHER" id="PTHR23100">
    <property type="entry name" value="ARGININE BIOSYNTHESIS BIFUNCTIONAL PROTEIN ARGJ"/>
    <property type="match status" value="1"/>
</dbReference>
<dbReference type="PANTHER" id="PTHR23100:SF0">
    <property type="entry name" value="ARGININE BIOSYNTHESIS BIFUNCTIONAL PROTEIN ARGJ, MITOCHONDRIAL"/>
    <property type="match status" value="1"/>
</dbReference>
<feature type="chain" id="PRO_5044917043" description="Arginine biosynthesis bifunctional protein ArgJ alpha chain" evidence="6">
    <location>
        <begin position="1"/>
        <end position="191"/>
    </location>
</feature>
<keyword evidence="4 6" id="KW-0068">Autocatalytic cleavage</keyword>
<protein>
    <recommendedName>
        <fullName evidence="6">Arginine biosynthesis bifunctional protein ArgJ</fullName>
    </recommendedName>
    <domain>
        <recommendedName>
            <fullName evidence="6">Glutamate N-acetyltransferase</fullName>
            <ecNumber evidence="6">2.3.1.35</ecNumber>
        </recommendedName>
        <alternativeName>
            <fullName evidence="6">Ornithine acetyltransferase</fullName>
            <shortName evidence="6">OATase</shortName>
        </alternativeName>
        <alternativeName>
            <fullName evidence="6">Ornithine transacetylase</fullName>
        </alternativeName>
    </domain>
    <domain>
        <recommendedName>
            <fullName evidence="6">Amino-acid acetyltransferase</fullName>
            <ecNumber evidence="6">2.3.1.1</ecNumber>
        </recommendedName>
        <alternativeName>
            <fullName evidence="6">N-acetylglutamate synthase</fullName>
            <shortName evidence="6">AGSase</shortName>
        </alternativeName>
    </domain>
    <component>
        <recommendedName>
            <fullName evidence="6">Arginine biosynthesis bifunctional protein ArgJ alpha chain</fullName>
        </recommendedName>
    </component>
    <component>
        <recommendedName>
            <fullName evidence="6">Arginine biosynthesis bifunctional protein ArgJ beta chain</fullName>
        </recommendedName>
    </component>
</protein>
<keyword evidence="6" id="KW-0055">Arginine biosynthesis</keyword>
<name>A0ABT4VE73_9HELI</name>
<evidence type="ECO:0000313" key="7">
    <source>
        <dbReference type="EMBL" id="MDA3968970.1"/>
    </source>
</evidence>
<comment type="function">
    <text evidence="6">Catalyzes two activities which are involved in the cyclic version of arginine biosynthesis: the synthesis of N-acetylglutamate from glutamate and acetyl-CoA as the acetyl donor, and of ornithine by transacetylation between N(2)-acetylornithine and glutamate.</text>
</comment>
<dbReference type="CDD" id="cd02152">
    <property type="entry name" value="OAT"/>
    <property type="match status" value="1"/>
</dbReference>
<keyword evidence="6" id="KW-0963">Cytoplasm</keyword>
<dbReference type="NCBIfam" id="NF003802">
    <property type="entry name" value="PRK05388.1"/>
    <property type="match status" value="1"/>
</dbReference>
<dbReference type="HAMAP" id="MF_01106">
    <property type="entry name" value="ArgJ"/>
    <property type="match status" value="1"/>
</dbReference>
<feature type="chain" id="PRO_5044917042" description="Arginine biosynthesis bifunctional protein ArgJ beta chain" evidence="6">
    <location>
        <begin position="192"/>
        <end position="400"/>
    </location>
</feature>
<dbReference type="EMBL" id="JAQHXR010000002">
    <property type="protein sequence ID" value="MDA3968970.1"/>
    <property type="molecule type" value="Genomic_DNA"/>
</dbReference>
<dbReference type="Gene3D" id="3.10.20.340">
    <property type="entry name" value="ArgJ beta chain, C-terminal domain"/>
    <property type="match status" value="1"/>
</dbReference>
<keyword evidence="8" id="KW-1185">Reference proteome</keyword>
<accession>A0ABT4VE73</accession>
<dbReference type="InterPro" id="IPR042195">
    <property type="entry name" value="ArgJ_beta_C"/>
</dbReference>
<proteinExistence type="inferred from homology"/>
<evidence type="ECO:0000256" key="3">
    <source>
        <dbReference type="ARBA" id="ARBA00022679"/>
    </source>
</evidence>
<dbReference type="RefSeq" id="WP_271021265.1">
    <property type="nucleotide sequence ID" value="NZ_JAQHXR010000002.1"/>
</dbReference>
<comment type="pathway">
    <text evidence="6">Amino-acid biosynthesis; L-arginine biosynthesis; L-ornithine and N-acetyl-L-glutamate from L-glutamate and N(2)-acetyl-L-ornithine (cyclic): step 1/1.</text>
</comment>
<keyword evidence="6" id="KW-0028">Amino-acid biosynthesis</keyword>
<feature type="active site" description="Nucleophile" evidence="6">
    <location>
        <position position="192"/>
    </location>
</feature>
<comment type="subunit">
    <text evidence="2 6">Heterotetramer of two alpha and two beta chains.</text>
</comment>
<sequence>MFSIFPIEGGVCAANGFFADGISAGLKPNCEVDVAFIYSTSMCEVECLFTKNNFYAAPIAHYKMQEEKLKDDFKTNFVLINSKNANALTGDVGIMNIESIMSNLSKRFTEIKNPLMSSTGVIGVQLPVEKICESLSKINLNSKNNDNAKHAIMTTDRYPKSIAFEVVLDDNRSFKIGAICKGAGMINPSLATMLCFITTDALVPKNNLKEILQKNAYMTFNAISVDGDTSTNDTIMLLSNGQSGIYDKEAFSFALYKIMEYLSLEVVKDGEGATRVVAFEVLEAHSDDEAMVCAKALSNSLLVKTALFGCDPNWGRIASTIGASGVKCDAKRLQIFFDKVCVYKDGEIYFDRDNEEKAAKVLQKDSYKITCKLGTGNGSFTAYGCDLGHEYVKINADYRS</sequence>
<evidence type="ECO:0000256" key="2">
    <source>
        <dbReference type="ARBA" id="ARBA00011475"/>
    </source>
</evidence>
<dbReference type="Proteomes" id="UP001210261">
    <property type="component" value="Unassembled WGS sequence"/>
</dbReference>
<dbReference type="GO" id="GO:0004358">
    <property type="term" value="F:L-glutamate N-acetyltransferase activity, acting on acetyl-L-ornithine as donor"/>
    <property type="evidence" value="ECO:0007669"/>
    <property type="project" value="UniProtKB-EC"/>
</dbReference>
<comment type="caution">
    <text evidence="7">The sequence shown here is derived from an EMBL/GenBank/DDBJ whole genome shotgun (WGS) entry which is preliminary data.</text>
</comment>
<evidence type="ECO:0000256" key="6">
    <source>
        <dbReference type="HAMAP-Rule" id="MF_01106"/>
    </source>
</evidence>
<dbReference type="Pfam" id="PF01960">
    <property type="entry name" value="ArgJ"/>
    <property type="match status" value="1"/>
</dbReference>
<dbReference type="Gene3D" id="3.60.70.12">
    <property type="entry name" value="L-amino peptidase D-ALA esterase/amidase"/>
    <property type="match status" value="1"/>
</dbReference>
<feature type="binding site" evidence="6">
    <location>
        <position position="181"/>
    </location>
    <ligand>
        <name>substrate</name>
    </ligand>
</feature>
<feature type="binding site" evidence="6">
    <location>
        <position position="271"/>
    </location>
    <ligand>
        <name>substrate</name>
    </ligand>
</feature>
<keyword evidence="3 6" id="KW-0808">Transferase</keyword>
<feature type="site" description="Involved in the stabilization of negative charge on the oxyanion by the formation of the oxyanion hole" evidence="6">
    <location>
        <position position="120"/>
    </location>
</feature>
<dbReference type="SUPFAM" id="SSF56266">
    <property type="entry name" value="DmpA/ArgJ-like"/>
    <property type="match status" value="1"/>
</dbReference>